<dbReference type="SMART" id="SM00530">
    <property type="entry name" value="HTH_XRE"/>
    <property type="match status" value="1"/>
</dbReference>
<gene>
    <name evidence="2" type="ORF">HLH48_08020</name>
</gene>
<sequence length="91" mass="9763">MKHPVSRNAHAHDVRRFVGQMIKQVRARQGLTAIDLATDANVSIGTVRNVESGTTEIGFGAMLDLFWALDFSADDVLAILAEDARARGGAA</sequence>
<name>A0A7W4IC16_9PROT</name>
<evidence type="ECO:0000259" key="1">
    <source>
        <dbReference type="PROSITE" id="PS50943"/>
    </source>
</evidence>
<evidence type="ECO:0000313" key="2">
    <source>
        <dbReference type="EMBL" id="MBB2160120.1"/>
    </source>
</evidence>
<dbReference type="InterPro" id="IPR010982">
    <property type="entry name" value="Lambda_DNA-bd_dom_sf"/>
</dbReference>
<reference evidence="2 3" key="1">
    <citation type="submission" date="2020-04" db="EMBL/GenBank/DDBJ databases">
        <title>Description of novel Gluconacetobacter.</title>
        <authorList>
            <person name="Sombolestani A."/>
        </authorList>
    </citation>
    <scope>NUCLEOTIDE SEQUENCE [LARGE SCALE GENOMIC DNA]</scope>
    <source>
        <strain evidence="2 3">LMG 19747</strain>
    </source>
</reference>
<dbReference type="EMBL" id="JABEQJ010000008">
    <property type="protein sequence ID" value="MBB2160120.1"/>
    <property type="molecule type" value="Genomic_DNA"/>
</dbReference>
<protein>
    <submittedName>
        <fullName evidence="2">Helix-turn-helix transcriptional regulator</fullName>
    </submittedName>
</protein>
<accession>A0A7W4IC16</accession>
<dbReference type="SUPFAM" id="SSF47413">
    <property type="entry name" value="lambda repressor-like DNA-binding domains"/>
    <property type="match status" value="1"/>
</dbReference>
<comment type="caution">
    <text evidence="2">The sequence shown here is derived from an EMBL/GenBank/DDBJ whole genome shotgun (WGS) entry which is preliminary data.</text>
</comment>
<dbReference type="Gene3D" id="1.10.260.40">
    <property type="entry name" value="lambda repressor-like DNA-binding domains"/>
    <property type="match status" value="1"/>
</dbReference>
<feature type="domain" description="HTH cro/C1-type" evidence="1">
    <location>
        <begin position="22"/>
        <end position="76"/>
    </location>
</feature>
<dbReference type="AlphaFoldDB" id="A0A7W4IC16"/>
<dbReference type="CDD" id="cd00093">
    <property type="entry name" value="HTH_XRE"/>
    <property type="match status" value="1"/>
</dbReference>
<organism evidence="2 3">
    <name type="scientific">Gluconacetobacter sacchari</name>
    <dbReference type="NCBI Taxonomy" id="92759"/>
    <lineage>
        <taxon>Bacteria</taxon>
        <taxon>Pseudomonadati</taxon>
        <taxon>Pseudomonadota</taxon>
        <taxon>Alphaproteobacteria</taxon>
        <taxon>Acetobacterales</taxon>
        <taxon>Acetobacteraceae</taxon>
        <taxon>Gluconacetobacter</taxon>
    </lineage>
</organism>
<proteinExistence type="predicted"/>
<dbReference type="GO" id="GO:0003677">
    <property type="term" value="F:DNA binding"/>
    <property type="evidence" value="ECO:0007669"/>
    <property type="project" value="InterPro"/>
</dbReference>
<dbReference type="InterPro" id="IPR001387">
    <property type="entry name" value="Cro/C1-type_HTH"/>
</dbReference>
<dbReference type="RefSeq" id="WP_182996981.1">
    <property type="nucleotide sequence ID" value="NZ_JABEQJ010000008.1"/>
</dbReference>
<dbReference type="PROSITE" id="PS50943">
    <property type="entry name" value="HTH_CROC1"/>
    <property type="match status" value="1"/>
</dbReference>
<dbReference type="Pfam" id="PF01381">
    <property type="entry name" value="HTH_3"/>
    <property type="match status" value="1"/>
</dbReference>
<evidence type="ECO:0000313" key="3">
    <source>
        <dbReference type="Proteomes" id="UP000589085"/>
    </source>
</evidence>
<dbReference type="Proteomes" id="UP000589085">
    <property type="component" value="Unassembled WGS sequence"/>
</dbReference>